<comment type="similarity">
    <text evidence="5">Belongs to the alpha-IPM synthase/homocitrate synthase family.</text>
</comment>
<dbReference type="Proteomes" id="UP000469385">
    <property type="component" value="Unassembled WGS sequence"/>
</dbReference>
<dbReference type="NCBIfam" id="NF004283">
    <property type="entry name" value="PRK05692.1"/>
    <property type="match status" value="1"/>
</dbReference>
<evidence type="ECO:0000256" key="2">
    <source>
        <dbReference type="ARBA" id="ARBA00022679"/>
    </source>
</evidence>
<evidence type="ECO:0000256" key="4">
    <source>
        <dbReference type="ARBA" id="ARBA00023239"/>
    </source>
</evidence>
<proteinExistence type="inferred from homology"/>
<comment type="caution">
    <text evidence="7">The sequence shown here is derived from an EMBL/GenBank/DDBJ whole genome shotgun (WGS) entry which is preliminary data.</text>
</comment>
<keyword evidence="4 7" id="KW-0456">Lyase</keyword>
<dbReference type="GO" id="GO:0006552">
    <property type="term" value="P:L-leucine catabolic process"/>
    <property type="evidence" value="ECO:0007669"/>
    <property type="project" value="TreeGrafter"/>
</dbReference>
<feature type="domain" description="Pyruvate carboxyltransferase" evidence="6">
    <location>
        <begin position="14"/>
        <end position="283"/>
    </location>
</feature>
<protein>
    <submittedName>
        <fullName evidence="7">Hydroxymethylglutaryl-CoA lyase</fullName>
        <ecNumber evidence="7">4.1.3.4</ecNumber>
    </submittedName>
</protein>
<dbReference type="PROSITE" id="PS00815">
    <property type="entry name" value="AIPM_HOMOCIT_SYNTH_1"/>
    <property type="match status" value="1"/>
</dbReference>
<dbReference type="EMBL" id="WSEL01000009">
    <property type="protein sequence ID" value="MVQ31531.1"/>
    <property type="molecule type" value="Genomic_DNA"/>
</dbReference>
<name>A0A6N8IX28_9BURK</name>
<reference evidence="7 8" key="1">
    <citation type="submission" date="2019-12" db="EMBL/GenBank/DDBJ databases">
        <authorList>
            <person name="Huq M.A."/>
        </authorList>
    </citation>
    <scope>NUCLEOTIDE SEQUENCE [LARGE SCALE GENOMIC DNA]</scope>
    <source>
        <strain evidence="7 8">MAH-25</strain>
    </source>
</reference>
<dbReference type="SUPFAM" id="SSF51569">
    <property type="entry name" value="Aldolase"/>
    <property type="match status" value="1"/>
</dbReference>
<keyword evidence="8" id="KW-1185">Reference proteome</keyword>
<dbReference type="GO" id="GO:0004419">
    <property type="term" value="F:hydroxymethylglutaryl-CoA lyase activity"/>
    <property type="evidence" value="ECO:0007669"/>
    <property type="project" value="UniProtKB-EC"/>
</dbReference>
<accession>A0A6N8IX28</accession>
<dbReference type="AlphaFoldDB" id="A0A6N8IX28"/>
<evidence type="ECO:0000259" key="6">
    <source>
        <dbReference type="PROSITE" id="PS50991"/>
    </source>
</evidence>
<dbReference type="GO" id="GO:0046912">
    <property type="term" value="F:acyltransferase activity, acyl groups converted into alkyl on transfer"/>
    <property type="evidence" value="ECO:0007669"/>
    <property type="project" value="InterPro"/>
</dbReference>
<gene>
    <name evidence="7" type="ORF">GON04_18885</name>
</gene>
<evidence type="ECO:0000256" key="5">
    <source>
        <dbReference type="RuleBase" id="RU003523"/>
    </source>
</evidence>
<comment type="similarity">
    <text evidence="1">Belongs to the HMG-CoA lyase family.</text>
</comment>
<dbReference type="InterPro" id="IPR002034">
    <property type="entry name" value="AIPM/Hcit_synth_CS"/>
</dbReference>
<evidence type="ECO:0000256" key="1">
    <source>
        <dbReference type="ARBA" id="ARBA00009405"/>
    </source>
</evidence>
<dbReference type="InterPro" id="IPR013785">
    <property type="entry name" value="Aldolase_TIM"/>
</dbReference>
<dbReference type="PANTHER" id="PTHR42738">
    <property type="entry name" value="HYDROXYMETHYLGLUTARYL-COA LYASE"/>
    <property type="match status" value="1"/>
</dbReference>
<dbReference type="PROSITE" id="PS50991">
    <property type="entry name" value="PYR_CT"/>
    <property type="match status" value="1"/>
</dbReference>
<dbReference type="InterPro" id="IPR000891">
    <property type="entry name" value="PYR_CT"/>
</dbReference>
<sequence length="320" mass="33703">MTSSIASNPLPRRVVVREVGLRDGLQILQRVVPTATKLEWIRAAYEAGQRELEVGSFVPARLMPQLADTAEVLAYARTLPGLVASVLVPNLKGAERAIAEEAHALLVPLSASHAHSLANLRKTPDDVVAEIGRIRAARDAAGSHTRIEVGISTAFGCTIQGRVEEDEVVRLAQAVLDAGAEAVSLADTVGYADPAQVSRLIGKVLRAVGDKLETAHFHDTRGLGLANSYAALQMGISRLDACLGGIGGCPHAPGASGNVATEDLVYLLASMGIESGQDFDALVALRGRLATWLDGEQLHGTLWRAGLPRTMRPQAEAVAA</sequence>
<organism evidence="7 8">
    <name type="scientific">Ramlibacter pinisoli</name>
    <dbReference type="NCBI Taxonomy" id="2682844"/>
    <lineage>
        <taxon>Bacteria</taxon>
        <taxon>Pseudomonadati</taxon>
        <taxon>Pseudomonadota</taxon>
        <taxon>Betaproteobacteria</taxon>
        <taxon>Burkholderiales</taxon>
        <taxon>Comamonadaceae</taxon>
        <taxon>Ramlibacter</taxon>
    </lineage>
</organism>
<keyword evidence="2 5" id="KW-0808">Transferase</keyword>
<dbReference type="GO" id="GO:0046951">
    <property type="term" value="P:ketone body biosynthetic process"/>
    <property type="evidence" value="ECO:0007669"/>
    <property type="project" value="TreeGrafter"/>
</dbReference>
<evidence type="ECO:0000313" key="7">
    <source>
        <dbReference type="EMBL" id="MVQ31531.1"/>
    </source>
</evidence>
<dbReference type="Gene3D" id="3.20.20.70">
    <property type="entry name" value="Aldolase class I"/>
    <property type="match status" value="1"/>
</dbReference>
<dbReference type="InterPro" id="IPR043594">
    <property type="entry name" value="HMGL"/>
</dbReference>
<dbReference type="GO" id="GO:0046872">
    <property type="term" value="F:metal ion binding"/>
    <property type="evidence" value="ECO:0007669"/>
    <property type="project" value="UniProtKB-KW"/>
</dbReference>
<dbReference type="RefSeq" id="WP_157399574.1">
    <property type="nucleotide sequence ID" value="NZ_WSEL01000009.1"/>
</dbReference>
<dbReference type="CDD" id="cd07938">
    <property type="entry name" value="DRE_TIM_HMGL"/>
    <property type="match status" value="1"/>
</dbReference>
<dbReference type="PANTHER" id="PTHR42738:SF7">
    <property type="entry name" value="HYDROXYMETHYLGLUTARYL-COA LYASE"/>
    <property type="match status" value="1"/>
</dbReference>
<keyword evidence="3" id="KW-0479">Metal-binding</keyword>
<evidence type="ECO:0000313" key="8">
    <source>
        <dbReference type="Proteomes" id="UP000469385"/>
    </source>
</evidence>
<dbReference type="Pfam" id="PF00682">
    <property type="entry name" value="HMGL-like"/>
    <property type="match status" value="1"/>
</dbReference>
<evidence type="ECO:0000256" key="3">
    <source>
        <dbReference type="ARBA" id="ARBA00022723"/>
    </source>
</evidence>
<dbReference type="EC" id="4.1.3.4" evidence="7"/>